<proteinExistence type="predicted"/>
<organism evidence="3 4">
    <name type="scientific">Bradyrhizobium lablabi</name>
    <dbReference type="NCBI Taxonomy" id="722472"/>
    <lineage>
        <taxon>Bacteria</taxon>
        <taxon>Pseudomonadati</taxon>
        <taxon>Pseudomonadota</taxon>
        <taxon>Alphaproteobacteria</taxon>
        <taxon>Hyphomicrobiales</taxon>
        <taxon>Nitrobacteraceae</taxon>
        <taxon>Bradyrhizobium</taxon>
    </lineage>
</organism>
<keyword evidence="2" id="KW-1133">Transmembrane helix</keyword>
<evidence type="ECO:0000313" key="3">
    <source>
        <dbReference type="EMBL" id="KRR19162.1"/>
    </source>
</evidence>
<name>A0A0R3MGJ4_9BRAD</name>
<gene>
    <name evidence="3" type="ORF">CQ14_27920</name>
</gene>
<keyword evidence="2" id="KW-0472">Membrane</keyword>
<comment type="caution">
    <text evidence="3">The sequence shown here is derived from an EMBL/GenBank/DDBJ whole genome shotgun (WGS) entry which is preliminary data.</text>
</comment>
<dbReference type="AlphaFoldDB" id="A0A0R3MGJ4"/>
<feature type="compositionally biased region" description="Low complexity" evidence="1">
    <location>
        <begin position="82"/>
        <end position="92"/>
    </location>
</feature>
<reference evidence="3 4" key="1">
    <citation type="submission" date="2014-03" db="EMBL/GenBank/DDBJ databases">
        <title>Bradyrhizobium valentinum sp. nov., isolated from effective nodules of Lupinus mariae-josephae, a lupine endemic of basic-lime soils in Eastern Spain.</title>
        <authorList>
            <person name="Duran D."/>
            <person name="Rey L."/>
            <person name="Navarro A."/>
            <person name="Busquets A."/>
            <person name="Imperial J."/>
            <person name="Ruiz-Argueso T."/>
        </authorList>
    </citation>
    <scope>NUCLEOTIDE SEQUENCE [LARGE SCALE GENOMIC DNA]</scope>
    <source>
        <strain evidence="3 4">CCBAU 23086</strain>
    </source>
</reference>
<keyword evidence="2" id="KW-0812">Transmembrane</keyword>
<dbReference type="EMBL" id="LLYB01000099">
    <property type="protein sequence ID" value="KRR19162.1"/>
    <property type="molecule type" value="Genomic_DNA"/>
</dbReference>
<evidence type="ECO:0000313" key="4">
    <source>
        <dbReference type="Proteomes" id="UP000051660"/>
    </source>
</evidence>
<feature type="compositionally biased region" description="Basic and acidic residues" evidence="1">
    <location>
        <begin position="93"/>
        <end position="106"/>
    </location>
</feature>
<dbReference type="RefSeq" id="WP_057861202.1">
    <property type="nucleotide sequence ID" value="NZ_LLYB01000099.1"/>
</dbReference>
<evidence type="ECO:0000256" key="1">
    <source>
        <dbReference type="SAM" id="MobiDB-lite"/>
    </source>
</evidence>
<evidence type="ECO:0000256" key="2">
    <source>
        <dbReference type="SAM" id="Phobius"/>
    </source>
</evidence>
<dbReference type="OrthoDB" id="8251684at2"/>
<dbReference type="Proteomes" id="UP000051660">
    <property type="component" value="Unassembled WGS sequence"/>
</dbReference>
<protein>
    <submittedName>
        <fullName evidence="3">Uncharacterized protein</fullName>
    </submittedName>
</protein>
<feature type="region of interest" description="Disordered" evidence="1">
    <location>
        <begin position="82"/>
        <end position="106"/>
    </location>
</feature>
<sequence length="106" mass="11326">MDTLTRPAAITGIVFGVVALLAVGLGVYWLFNKRARLKHLAELRKRLDDLRPADPEYGAARALYTSMVIDAHRWGFFHSETGSSDGSGSAQHGGDHHDGAGGGGDH</sequence>
<accession>A0A0R3MGJ4</accession>
<feature type="transmembrane region" description="Helical" evidence="2">
    <location>
        <begin position="12"/>
        <end position="31"/>
    </location>
</feature>